<evidence type="ECO:0000256" key="10">
    <source>
        <dbReference type="SAM" id="SignalP"/>
    </source>
</evidence>
<dbReference type="GO" id="GO:0006811">
    <property type="term" value="P:monoatomic ion transport"/>
    <property type="evidence" value="ECO:0007669"/>
    <property type="project" value="UniProtKB-KW"/>
</dbReference>
<keyword evidence="6" id="KW-0406">Ion transport</keyword>
<evidence type="ECO:0000259" key="11">
    <source>
        <dbReference type="Pfam" id="PF13609"/>
    </source>
</evidence>
<proteinExistence type="predicted"/>
<dbReference type="Gene3D" id="2.40.160.10">
    <property type="entry name" value="Porin"/>
    <property type="match status" value="1"/>
</dbReference>
<evidence type="ECO:0000256" key="5">
    <source>
        <dbReference type="ARBA" id="ARBA00022729"/>
    </source>
</evidence>
<dbReference type="GO" id="GO:0009279">
    <property type="term" value="C:cell outer membrane"/>
    <property type="evidence" value="ECO:0007669"/>
    <property type="project" value="UniProtKB-SubCell"/>
</dbReference>
<feature type="signal peptide" evidence="10">
    <location>
        <begin position="1"/>
        <end position="20"/>
    </location>
</feature>
<dbReference type="InterPro" id="IPR023614">
    <property type="entry name" value="Porin_dom_sf"/>
</dbReference>
<dbReference type="GO" id="GO:0046930">
    <property type="term" value="C:pore complex"/>
    <property type="evidence" value="ECO:0007669"/>
    <property type="project" value="UniProtKB-KW"/>
</dbReference>
<keyword evidence="5 10" id="KW-0732">Signal</keyword>
<organism evidence="12">
    <name type="scientific">Pasteurella multocida</name>
    <dbReference type="NCBI Taxonomy" id="747"/>
    <lineage>
        <taxon>Bacteria</taxon>
        <taxon>Pseudomonadati</taxon>
        <taxon>Pseudomonadota</taxon>
        <taxon>Gammaproteobacteria</taxon>
        <taxon>Pasteurellales</taxon>
        <taxon>Pasteurellaceae</taxon>
        <taxon>Pasteurella</taxon>
    </lineage>
</organism>
<keyword evidence="2" id="KW-0813">Transport</keyword>
<dbReference type="AlphaFoldDB" id="A0MCH5"/>
<feature type="chain" id="PRO_5002627198" evidence="10">
    <location>
        <begin position="21"/>
        <end position="361"/>
    </location>
</feature>
<keyword evidence="4" id="KW-0812">Transmembrane</keyword>
<name>A0MCH5_PASMD</name>
<evidence type="ECO:0000256" key="9">
    <source>
        <dbReference type="ARBA" id="ARBA00023237"/>
    </source>
</evidence>
<dbReference type="PANTHER" id="PTHR34501">
    <property type="entry name" value="PROTEIN YDDL-RELATED"/>
    <property type="match status" value="1"/>
</dbReference>
<gene>
    <name evidence="12" type="primary">ompH</name>
</gene>
<evidence type="ECO:0000313" key="12">
    <source>
        <dbReference type="EMBL" id="ABF66678.1"/>
    </source>
</evidence>
<keyword evidence="8" id="KW-0472">Membrane</keyword>
<evidence type="ECO:0000256" key="8">
    <source>
        <dbReference type="ARBA" id="ARBA00023136"/>
    </source>
</evidence>
<keyword evidence="3" id="KW-1134">Transmembrane beta strand</keyword>
<evidence type="ECO:0000256" key="1">
    <source>
        <dbReference type="ARBA" id="ARBA00004571"/>
    </source>
</evidence>
<dbReference type="PANTHER" id="PTHR34501:SF2">
    <property type="entry name" value="OUTER MEMBRANE PORIN F-RELATED"/>
    <property type="match status" value="1"/>
</dbReference>
<protein>
    <submittedName>
        <fullName evidence="12">Outer membrane protein</fullName>
    </submittedName>
</protein>
<accession>A0MCH5</accession>
<keyword evidence="9" id="KW-0998">Cell outer membrane</keyword>
<dbReference type="SUPFAM" id="SSF56935">
    <property type="entry name" value="Porins"/>
    <property type="match status" value="1"/>
</dbReference>
<dbReference type="EMBL" id="DQ417899">
    <property type="protein sequence ID" value="ABF66678.1"/>
    <property type="molecule type" value="Genomic_DNA"/>
</dbReference>
<dbReference type="CDD" id="cd00342">
    <property type="entry name" value="gram_neg_porins"/>
    <property type="match status" value="1"/>
</dbReference>
<evidence type="ECO:0000256" key="6">
    <source>
        <dbReference type="ARBA" id="ARBA00023065"/>
    </source>
</evidence>
<keyword evidence="7" id="KW-0626">Porin</keyword>
<dbReference type="InterPro" id="IPR033900">
    <property type="entry name" value="Gram_neg_porin_domain"/>
</dbReference>
<dbReference type="GO" id="GO:0015288">
    <property type="term" value="F:porin activity"/>
    <property type="evidence" value="ECO:0007669"/>
    <property type="project" value="UniProtKB-KW"/>
</dbReference>
<dbReference type="InterPro" id="IPR050298">
    <property type="entry name" value="Gram-neg_bact_OMP"/>
</dbReference>
<dbReference type="Pfam" id="PF13609">
    <property type="entry name" value="Porin_4"/>
    <property type="match status" value="1"/>
</dbReference>
<feature type="domain" description="Porin" evidence="11">
    <location>
        <begin position="7"/>
        <end position="342"/>
    </location>
</feature>
<evidence type="ECO:0000256" key="3">
    <source>
        <dbReference type="ARBA" id="ARBA00022452"/>
    </source>
</evidence>
<evidence type="ECO:0000256" key="2">
    <source>
        <dbReference type="ARBA" id="ARBA00022448"/>
    </source>
</evidence>
<evidence type="ECO:0000256" key="4">
    <source>
        <dbReference type="ARBA" id="ARBA00022692"/>
    </source>
</evidence>
<reference evidence="12" key="1">
    <citation type="submission" date="2006-02" db="EMBL/GenBank/DDBJ databases">
        <title>Diversity of Japanese Pasteurella multocida strains based on ompH gene.</title>
        <authorList>
            <person name="Sthitmatee N."/>
            <person name="Hua X.M."/>
            <person name="Kawamoto E."/>
            <person name="Kataoka T."/>
            <person name="Sawada T."/>
        </authorList>
    </citation>
    <scope>NUCLEOTIDE SEQUENCE</scope>
    <source>
        <strain evidence="12">Pm-TS8</strain>
    </source>
</reference>
<comment type="subcellular location">
    <subcellularLocation>
        <location evidence="1">Cell outer membrane</location>
        <topology evidence="1">Multi-pass membrane protein</topology>
    </subcellularLocation>
</comment>
<evidence type="ECO:0000256" key="7">
    <source>
        <dbReference type="ARBA" id="ARBA00023114"/>
    </source>
</evidence>
<sequence>MKKTIVALAVAAVAATSANAATVYNQDGTKVDVNGSLRLILKKEKNERGDLVDNGSRVSFKASHDLGEGLSALAYTELRFSKNVPVQVKDQQGEVVREYEVEKLGNNVHVKRLYAGFAYEGLGTLTFGNQLTIGDDVGLSDYTYFNSGINNLLFTSGEKAINFKSAEFNGFTFGGAYVFSADADKQALRDGRGFVVAGLYNRKMGDVGFAFEAGYSQKYVKQEVEQAQAPKVFLPPGQVERFKDEKEKAFMVGAELSYAGLALGVDYAQSKVTNVDGKKRALEVGLNYDLNDRAKVYTDFIWEKEGPKGDVTRNRTVAVGFGYKLHKQVETFVEAAWGREKDSDGVTTKNNVVGTGLRVHF</sequence>